<sequence length="300" mass="30560">MRRGTAEGATSRAAAARAGMDPTALAPVVATLRRAAAGDLEARAPELDDPALAEVGDAINALLDVVDAFVRESGAALTASAQGRFHRTLVERGMPGAYREGARRINAARDVMREADAAAREEERVRDEIGAQAVEVSQHVAAASTELGASADSLRYSVRTGVDELDATVALVGRLEAASSTIGVAVTLIQDVAAKTRLLALNATIEAARAGDRGRAFGVVAGEVKSLSDRVATSSADIADQVAQAQSVAREVAGSIGRVAGLIAEIDAAASGVAAAAGHDEGGLARMAETLRADIGRFAS</sequence>
<keyword evidence="2" id="KW-1133">Transmembrane helix</keyword>
<organism evidence="8 9">
    <name type="scientific">Cellulomonas biazotea</name>
    <dbReference type="NCBI Taxonomy" id="1709"/>
    <lineage>
        <taxon>Bacteria</taxon>
        <taxon>Bacillati</taxon>
        <taxon>Actinomycetota</taxon>
        <taxon>Actinomycetes</taxon>
        <taxon>Micrococcales</taxon>
        <taxon>Cellulomonadaceae</taxon>
        <taxon>Cellulomonas</taxon>
    </lineage>
</organism>
<feature type="domain" description="HAMP" evidence="7">
    <location>
        <begin position="28"/>
        <end position="71"/>
    </location>
</feature>
<keyword evidence="1" id="KW-0812">Transmembrane</keyword>
<dbReference type="PROSITE" id="PS50111">
    <property type="entry name" value="CHEMOTAXIS_TRANSDUC_2"/>
    <property type="match status" value="1"/>
</dbReference>
<keyword evidence="9" id="KW-1185">Reference proteome</keyword>
<dbReference type="InterPro" id="IPR003660">
    <property type="entry name" value="HAMP_dom"/>
</dbReference>
<dbReference type="PROSITE" id="PS50885">
    <property type="entry name" value="HAMP"/>
    <property type="match status" value="1"/>
</dbReference>
<dbReference type="PANTHER" id="PTHR32089">
    <property type="entry name" value="METHYL-ACCEPTING CHEMOTAXIS PROTEIN MCPB"/>
    <property type="match status" value="1"/>
</dbReference>
<evidence type="ECO:0000313" key="9">
    <source>
        <dbReference type="Proteomes" id="UP000289954"/>
    </source>
</evidence>
<reference evidence="8 9" key="1">
    <citation type="submission" date="2019-01" db="EMBL/GenBank/DDBJ databases">
        <title>Draft genome sequence of Cellulomonas takizawaensis strain TKZ-21.</title>
        <authorList>
            <person name="Yamamura H."/>
            <person name="Hayashi T."/>
            <person name="Hamada M."/>
            <person name="Serisawa Y."/>
            <person name="Matsuyama K."/>
            <person name="Nakagawa Y."/>
            <person name="Otoguro M."/>
            <person name="Yanagida F."/>
            <person name="Hayakawa M."/>
        </authorList>
    </citation>
    <scope>NUCLEOTIDE SEQUENCE [LARGE SCALE GENOMIC DNA]</scope>
    <source>
        <strain evidence="8 9">NBRC12680</strain>
    </source>
</reference>
<comment type="caution">
    <text evidence="8">The sequence shown here is derived from an EMBL/GenBank/DDBJ whole genome shotgun (WGS) entry which is preliminary data.</text>
</comment>
<evidence type="ECO:0000259" key="6">
    <source>
        <dbReference type="PROSITE" id="PS50111"/>
    </source>
</evidence>
<keyword evidence="2" id="KW-0472">Membrane</keyword>
<dbReference type="Pfam" id="PF00015">
    <property type="entry name" value="MCPsignal"/>
    <property type="match status" value="1"/>
</dbReference>
<gene>
    <name evidence="8" type="ORF">CBZ_24470</name>
</gene>
<proteinExistence type="inferred from homology"/>
<dbReference type="PANTHER" id="PTHR32089:SF112">
    <property type="entry name" value="LYSOZYME-LIKE PROTEIN-RELATED"/>
    <property type="match status" value="1"/>
</dbReference>
<feature type="domain" description="Methyl-accepting transducer" evidence="6">
    <location>
        <begin position="131"/>
        <end position="300"/>
    </location>
</feature>
<evidence type="ECO:0000256" key="1">
    <source>
        <dbReference type="ARBA" id="ARBA00022692"/>
    </source>
</evidence>
<keyword evidence="3 5" id="KW-0807">Transducer</keyword>
<evidence type="ECO:0000256" key="5">
    <source>
        <dbReference type="PROSITE-ProRule" id="PRU00284"/>
    </source>
</evidence>
<evidence type="ECO:0000256" key="4">
    <source>
        <dbReference type="ARBA" id="ARBA00029447"/>
    </source>
</evidence>
<evidence type="ECO:0000313" key="8">
    <source>
        <dbReference type="EMBL" id="GCE77391.1"/>
    </source>
</evidence>
<dbReference type="SUPFAM" id="SSF58104">
    <property type="entry name" value="Methyl-accepting chemotaxis protein (MCP) signaling domain"/>
    <property type="match status" value="1"/>
</dbReference>
<comment type="similarity">
    <text evidence="4">Belongs to the methyl-accepting chemotaxis (MCP) protein family.</text>
</comment>
<dbReference type="SMART" id="SM00283">
    <property type="entry name" value="MA"/>
    <property type="match status" value="1"/>
</dbReference>
<evidence type="ECO:0000256" key="3">
    <source>
        <dbReference type="ARBA" id="ARBA00023224"/>
    </source>
</evidence>
<dbReference type="RefSeq" id="WP_130781996.1">
    <property type="nucleotide sequence ID" value="NZ_BIMR01000204.1"/>
</dbReference>
<dbReference type="EMBL" id="BIMR01000204">
    <property type="protein sequence ID" value="GCE77391.1"/>
    <property type="molecule type" value="Genomic_DNA"/>
</dbReference>
<dbReference type="Gene3D" id="1.10.287.950">
    <property type="entry name" value="Methyl-accepting chemotaxis protein"/>
    <property type="match status" value="1"/>
</dbReference>
<dbReference type="GO" id="GO:0016020">
    <property type="term" value="C:membrane"/>
    <property type="evidence" value="ECO:0007669"/>
    <property type="project" value="InterPro"/>
</dbReference>
<dbReference type="Gene3D" id="1.20.120.1530">
    <property type="match status" value="1"/>
</dbReference>
<protein>
    <submittedName>
        <fullName evidence="8">Uncharacterized protein</fullName>
    </submittedName>
</protein>
<dbReference type="AlphaFoldDB" id="A0A402DTC8"/>
<dbReference type="OrthoDB" id="5179380at2"/>
<dbReference type="InterPro" id="IPR004089">
    <property type="entry name" value="MCPsignal_dom"/>
</dbReference>
<name>A0A402DTC8_9CELL</name>
<accession>A0A402DTC8</accession>
<evidence type="ECO:0000259" key="7">
    <source>
        <dbReference type="PROSITE" id="PS50885"/>
    </source>
</evidence>
<dbReference type="Proteomes" id="UP000289954">
    <property type="component" value="Unassembled WGS sequence"/>
</dbReference>
<evidence type="ECO:0000256" key="2">
    <source>
        <dbReference type="ARBA" id="ARBA00022989"/>
    </source>
</evidence>
<dbReference type="GO" id="GO:0007165">
    <property type="term" value="P:signal transduction"/>
    <property type="evidence" value="ECO:0007669"/>
    <property type="project" value="UniProtKB-KW"/>
</dbReference>